<dbReference type="EMBL" id="JACHJS010000001">
    <property type="protein sequence ID" value="MBB4965947.1"/>
    <property type="molecule type" value="Genomic_DNA"/>
</dbReference>
<dbReference type="RefSeq" id="WP_184669686.1">
    <property type="nucleotide sequence ID" value="NZ_BAABAI010000002.1"/>
</dbReference>
<proteinExistence type="predicted"/>
<evidence type="ECO:0000313" key="2">
    <source>
        <dbReference type="EMBL" id="MBB4965947.1"/>
    </source>
</evidence>
<protein>
    <submittedName>
        <fullName evidence="2">Uncharacterized protein</fullName>
    </submittedName>
</protein>
<feature type="chain" id="PRO_5031054558" evidence="1">
    <location>
        <begin position="27"/>
        <end position="130"/>
    </location>
</feature>
<evidence type="ECO:0000256" key="1">
    <source>
        <dbReference type="SAM" id="SignalP"/>
    </source>
</evidence>
<sequence length="130" mass="14151">MITRAIATATIIPAITGVLTATPAAADNCYEKISVINSAAVVLSFYGRYRDQDGDMKSTARTDHFPITSSRTIDFRSYEPKKHTRIHPSIDVVGKPGIDHGRSVKYCKNGPTATYQVTGTVFSITVTLQD</sequence>
<organism evidence="2 3">
    <name type="scientific">Saccharothrix violaceirubra</name>
    <dbReference type="NCBI Taxonomy" id="413306"/>
    <lineage>
        <taxon>Bacteria</taxon>
        <taxon>Bacillati</taxon>
        <taxon>Actinomycetota</taxon>
        <taxon>Actinomycetes</taxon>
        <taxon>Pseudonocardiales</taxon>
        <taxon>Pseudonocardiaceae</taxon>
        <taxon>Saccharothrix</taxon>
    </lineage>
</organism>
<reference evidence="2 3" key="1">
    <citation type="submission" date="2020-08" db="EMBL/GenBank/DDBJ databases">
        <title>Sequencing the genomes of 1000 actinobacteria strains.</title>
        <authorList>
            <person name="Klenk H.-P."/>
        </authorList>
    </citation>
    <scope>NUCLEOTIDE SEQUENCE [LARGE SCALE GENOMIC DNA]</scope>
    <source>
        <strain evidence="2 3">DSM 45084</strain>
    </source>
</reference>
<accession>A0A7W7T3K0</accession>
<evidence type="ECO:0000313" key="3">
    <source>
        <dbReference type="Proteomes" id="UP000542674"/>
    </source>
</evidence>
<dbReference type="AlphaFoldDB" id="A0A7W7T3K0"/>
<gene>
    <name evidence="2" type="ORF">F4559_003306</name>
</gene>
<keyword evidence="1" id="KW-0732">Signal</keyword>
<keyword evidence="3" id="KW-1185">Reference proteome</keyword>
<name>A0A7W7T3K0_9PSEU</name>
<dbReference type="Proteomes" id="UP000542674">
    <property type="component" value="Unassembled WGS sequence"/>
</dbReference>
<comment type="caution">
    <text evidence="2">The sequence shown here is derived from an EMBL/GenBank/DDBJ whole genome shotgun (WGS) entry which is preliminary data.</text>
</comment>
<feature type="signal peptide" evidence="1">
    <location>
        <begin position="1"/>
        <end position="26"/>
    </location>
</feature>